<dbReference type="InterPro" id="IPR001810">
    <property type="entry name" value="F-box_dom"/>
</dbReference>
<evidence type="ECO:0000313" key="4">
    <source>
        <dbReference type="EMBL" id="KAF6145016.1"/>
    </source>
</evidence>
<dbReference type="OrthoDB" id="1867694at2759"/>
<keyword evidence="5" id="KW-1185">Reference proteome</keyword>
<dbReference type="InterPro" id="IPR045265">
    <property type="entry name" value="AIR12_DOMON"/>
</dbReference>
<name>A0A7J7LQT6_9MAGN</name>
<dbReference type="PANTHER" id="PTHR31672:SF13">
    <property type="entry name" value="F-BOX PROTEIN CPR30-LIKE"/>
    <property type="match status" value="1"/>
</dbReference>
<dbReference type="Proteomes" id="UP000541444">
    <property type="component" value="Unassembled WGS sequence"/>
</dbReference>
<evidence type="ECO:0000259" key="3">
    <source>
        <dbReference type="PROSITE" id="PS50836"/>
    </source>
</evidence>
<dbReference type="CDD" id="cd09629">
    <property type="entry name" value="DOMON_CIL1_like"/>
    <property type="match status" value="1"/>
</dbReference>
<dbReference type="Pfam" id="PF08268">
    <property type="entry name" value="FBA_3"/>
    <property type="match status" value="1"/>
</dbReference>
<feature type="domain" description="DOMON" evidence="3">
    <location>
        <begin position="583"/>
        <end position="711"/>
    </location>
</feature>
<feature type="compositionally biased region" description="Basic and acidic residues" evidence="1">
    <location>
        <begin position="10"/>
        <end position="24"/>
    </location>
</feature>
<dbReference type="NCBIfam" id="TIGR01640">
    <property type="entry name" value="F_box_assoc_1"/>
    <property type="match status" value="1"/>
</dbReference>
<evidence type="ECO:0008006" key="6">
    <source>
        <dbReference type="Google" id="ProtNLM"/>
    </source>
</evidence>
<dbReference type="PANTHER" id="PTHR31672">
    <property type="entry name" value="BNACNNG10540D PROTEIN"/>
    <property type="match status" value="1"/>
</dbReference>
<feature type="region of interest" description="Disordered" evidence="1">
    <location>
        <begin position="1"/>
        <end position="44"/>
    </location>
</feature>
<dbReference type="InterPro" id="IPR005018">
    <property type="entry name" value="DOMON_domain"/>
</dbReference>
<dbReference type="InterPro" id="IPR050796">
    <property type="entry name" value="SCF_F-box_component"/>
</dbReference>
<reference evidence="4 5" key="1">
    <citation type="journal article" date="2020" name="IScience">
        <title>Genome Sequencing of the Endangered Kingdonia uniflora (Circaeasteraceae, Ranunculales) Reveals Potential Mechanisms of Evolutionary Specialization.</title>
        <authorList>
            <person name="Sun Y."/>
            <person name="Deng T."/>
            <person name="Zhang A."/>
            <person name="Moore M.J."/>
            <person name="Landis J.B."/>
            <person name="Lin N."/>
            <person name="Zhang H."/>
            <person name="Zhang X."/>
            <person name="Huang J."/>
            <person name="Zhang X."/>
            <person name="Sun H."/>
            <person name="Wang H."/>
        </authorList>
    </citation>
    <scope>NUCLEOTIDE SEQUENCE [LARGE SCALE GENOMIC DNA]</scope>
    <source>
        <strain evidence="4">TB1705</strain>
        <tissue evidence="4">Leaf</tissue>
    </source>
</reference>
<dbReference type="EMBL" id="JACGCM010002086">
    <property type="protein sequence ID" value="KAF6145016.1"/>
    <property type="molecule type" value="Genomic_DNA"/>
</dbReference>
<evidence type="ECO:0000259" key="2">
    <source>
        <dbReference type="PROSITE" id="PS50181"/>
    </source>
</evidence>
<proteinExistence type="predicted"/>
<sequence>MRGKKPLRIKALEKKKLSQRDNHRNLNPNNRNPNSIDDDDEPFDPGFFIGDHFYREEDCDNFCDPFNPIDHQHDIEEDNEFSYFTEKFARHMFEEDEEKEEDESADEEDEDELEAMDEVRDGAAKGVLLNVPLDIFLDIFSRLPIKSLAYCRGVCKTWRKIVRHPRFAKMHHMKGTQYTGILLQVKFFNNERITEIFCVEHDNSGSFDNAILANPKIYHPGINFDVVGSCYGLICLSEPYCSDPIYVCNPVIGEYVRIPKMKKRTNYDIVSGFGFDRVNNQYKVVRMLYDKLEYVSEGSIDFKLEGEIYTLGSNTWRSLGEVPYPLRGKYSQAFVNGALHWMTCEYIGLDVPELIISFDTSSEKFKVVTPPPSFNPGWSSHRMSLAELGGFLCLCDFKSYDHFDIWMMKDYGVESSWTKEYVIPCQILGLENVFLHPLSLMKDFGILMVLNGNSLVGYYPGSKTFRDIGIHQLPPRFHAITHVGSFVSLKNIIGPTKSKQRGTCGKWYTCMNPVNSERESVSVPSSILQRRKENSSLMAEFVNCFSIFCILVSLFLPSSAQTCSNYTFPNNKVFNSCIDLPFLDAHLSWNYIPSTKKIDIAYRATQTVAGWVAWAINPTDIGMIGSQALVAFHGSNGTLMAYSTPISSYSPSMQPGDVSFPVSNLSAAYINQEMIIFGTVGPLRDGTNVNHAWQAGGSVSNDVPQIHSTSGPNVQSFGTLDFLSG</sequence>
<dbReference type="InterPro" id="IPR013187">
    <property type="entry name" value="F-box-assoc_dom_typ3"/>
</dbReference>
<dbReference type="Gene3D" id="1.20.1280.50">
    <property type="match status" value="1"/>
</dbReference>
<dbReference type="PROSITE" id="PS50836">
    <property type="entry name" value="DOMON"/>
    <property type="match status" value="1"/>
</dbReference>
<dbReference type="SUPFAM" id="SSF81383">
    <property type="entry name" value="F-box domain"/>
    <property type="match status" value="1"/>
</dbReference>
<dbReference type="InterPro" id="IPR017451">
    <property type="entry name" value="F-box-assoc_interact_dom"/>
</dbReference>
<feature type="compositionally biased region" description="Low complexity" evidence="1">
    <location>
        <begin position="25"/>
        <end position="35"/>
    </location>
</feature>
<dbReference type="PROSITE" id="PS50181">
    <property type="entry name" value="FBOX"/>
    <property type="match status" value="1"/>
</dbReference>
<dbReference type="Pfam" id="PF00646">
    <property type="entry name" value="F-box"/>
    <property type="match status" value="1"/>
</dbReference>
<comment type="caution">
    <text evidence="4">The sequence shown here is derived from an EMBL/GenBank/DDBJ whole genome shotgun (WGS) entry which is preliminary data.</text>
</comment>
<protein>
    <recommendedName>
        <fullName evidence="6">F-box domain-containing protein</fullName>
    </recommendedName>
</protein>
<dbReference type="AlphaFoldDB" id="A0A7J7LQT6"/>
<feature type="region of interest" description="Disordered" evidence="1">
    <location>
        <begin position="94"/>
        <end position="113"/>
    </location>
</feature>
<dbReference type="SMART" id="SM00256">
    <property type="entry name" value="FBOX"/>
    <property type="match status" value="1"/>
</dbReference>
<evidence type="ECO:0000313" key="5">
    <source>
        <dbReference type="Proteomes" id="UP000541444"/>
    </source>
</evidence>
<evidence type="ECO:0000256" key="1">
    <source>
        <dbReference type="SAM" id="MobiDB-lite"/>
    </source>
</evidence>
<organism evidence="4 5">
    <name type="scientific">Kingdonia uniflora</name>
    <dbReference type="NCBI Taxonomy" id="39325"/>
    <lineage>
        <taxon>Eukaryota</taxon>
        <taxon>Viridiplantae</taxon>
        <taxon>Streptophyta</taxon>
        <taxon>Embryophyta</taxon>
        <taxon>Tracheophyta</taxon>
        <taxon>Spermatophyta</taxon>
        <taxon>Magnoliopsida</taxon>
        <taxon>Ranunculales</taxon>
        <taxon>Circaeasteraceae</taxon>
        <taxon>Kingdonia</taxon>
    </lineage>
</organism>
<gene>
    <name evidence="4" type="ORF">GIB67_013367</name>
</gene>
<dbReference type="InterPro" id="IPR036047">
    <property type="entry name" value="F-box-like_dom_sf"/>
</dbReference>
<feature type="domain" description="F-box" evidence="2">
    <location>
        <begin position="125"/>
        <end position="170"/>
    </location>
</feature>
<dbReference type="Pfam" id="PF04526">
    <property type="entry name" value="DUF568"/>
    <property type="match status" value="1"/>
</dbReference>
<accession>A0A7J7LQT6</accession>